<evidence type="ECO:0000256" key="8">
    <source>
        <dbReference type="ARBA" id="ARBA00022430"/>
    </source>
</evidence>
<evidence type="ECO:0000313" key="21">
    <source>
        <dbReference type="Proteomes" id="UP000241690"/>
    </source>
</evidence>
<dbReference type="NCBIfam" id="NF004016">
    <property type="entry name" value="PRK05478.1"/>
    <property type="match status" value="1"/>
</dbReference>
<evidence type="ECO:0000256" key="2">
    <source>
        <dbReference type="ARBA" id="ARBA00001966"/>
    </source>
</evidence>
<dbReference type="GeneID" id="36622123"/>
<evidence type="ECO:0000256" key="14">
    <source>
        <dbReference type="ARBA" id="ARBA00023239"/>
    </source>
</evidence>
<dbReference type="PROSITE" id="PS00450">
    <property type="entry name" value="ACONITASE_1"/>
    <property type="match status" value="1"/>
</dbReference>
<evidence type="ECO:0000256" key="16">
    <source>
        <dbReference type="ARBA" id="ARBA00031631"/>
    </source>
</evidence>
<protein>
    <recommendedName>
        <fullName evidence="7">3-isopropylmalate dehydratase</fullName>
        <ecNumber evidence="6">4.2.1.33</ecNumber>
    </recommendedName>
    <alternativeName>
        <fullName evidence="16">Alpha-IPM isomerase</fullName>
    </alternativeName>
    <alternativeName>
        <fullName evidence="17">Isopropylmalate isomerase</fullName>
    </alternativeName>
</protein>
<dbReference type="GO" id="GO:0009098">
    <property type="term" value="P:L-leucine biosynthetic process"/>
    <property type="evidence" value="ECO:0007669"/>
    <property type="project" value="UniProtKB-UniPathway"/>
</dbReference>
<dbReference type="Gene3D" id="3.30.499.10">
    <property type="entry name" value="Aconitase, domain 3"/>
    <property type="match status" value="2"/>
</dbReference>
<dbReference type="NCBIfam" id="NF009116">
    <property type="entry name" value="PRK12466.1"/>
    <property type="match status" value="1"/>
</dbReference>
<keyword evidence="12" id="KW-0408">Iron</keyword>
<evidence type="ECO:0000256" key="7">
    <source>
        <dbReference type="ARBA" id="ARBA00014371"/>
    </source>
</evidence>
<dbReference type="UniPathway" id="UPA00048">
    <property type="reaction ID" value="UER00071"/>
</dbReference>
<dbReference type="InterPro" id="IPR018136">
    <property type="entry name" value="Aconitase_4Fe-4S_BS"/>
</dbReference>
<name>A0A2T3ZRA6_TRIHA</name>
<evidence type="ECO:0000256" key="17">
    <source>
        <dbReference type="ARBA" id="ARBA00033368"/>
    </source>
</evidence>
<reference evidence="20 21" key="1">
    <citation type="submission" date="2016-07" db="EMBL/GenBank/DDBJ databases">
        <title>Multiple horizontal gene transfer events from other fungi enriched the ability of initially mycotrophic Trichoderma (Ascomycota) to feed on dead plant biomass.</title>
        <authorList>
            <consortium name="DOE Joint Genome Institute"/>
            <person name="Aerts A."/>
            <person name="Atanasova L."/>
            <person name="Chenthamara K."/>
            <person name="Zhang J."/>
            <person name="Grujic M."/>
            <person name="Henrissat B."/>
            <person name="Kuo A."/>
            <person name="Salamov A."/>
            <person name="Lipzen A."/>
            <person name="Labutti K."/>
            <person name="Barry K."/>
            <person name="Miao Y."/>
            <person name="Rahimi M.J."/>
            <person name="Shen Q."/>
            <person name="Grigoriev I.V."/>
            <person name="Kubicek C.P."/>
            <person name="Druzhinina I.S."/>
        </authorList>
    </citation>
    <scope>NUCLEOTIDE SEQUENCE [LARGE SCALE GENOMIC DNA]</scope>
    <source>
        <strain evidence="20 21">CBS 226.95</strain>
    </source>
</reference>
<keyword evidence="8" id="KW-0432">Leucine biosynthesis</keyword>
<keyword evidence="14" id="KW-0456">Lyase</keyword>
<dbReference type="InterPro" id="IPR001030">
    <property type="entry name" value="Acoase/IPM_deHydtase_lsu_aba"/>
</dbReference>
<gene>
    <name evidence="20" type="ORF">M431DRAFT_22013</name>
</gene>
<dbReference type="InterPro" id="IPR050067">
    <property type="entry name" value="IPM_dehydratase_rel_enz"/>
</dbReference>
<dbReference type="Pfam" id="PF00694">
    <property type="entry name" value="Aconitase_C"/>
    <property type="match status" value="1"/>
</dbReference>
<evidence type="ECO:0000259" key="18">
    <source>
        <dbReference type="Pfam" id="PF00330"/>
    </source>
</evidence>
<dbReference type="RefSeq" id="XP_024767014.1">
    <property type="nucleotide sequence ID" value="XM_024913561.1"/>
</dbReference>
<comment type="similarity">
    <text evidence="5">Belongs to the aconitase/IPM isomerase family.</text>
</comment>
<accession>A0A2T3ZRA6</accession>
<dbReference type="FunFam" id="3.30.499.10:FF:000007">
    <property type="entry name" value="3-isopropylmalate dehydratase large subunit"/>
    <property type="match status" value="1"/>
</dbReference>
<dbReference type="SUPFAM" id="SSF53732">
    <property type="entry name" value="Aconitase iron-sulfur domain"/>
    <property type="match status" value="1"/>
</dbReference>
<dbReference type="Pfam" id="PF00330">
    <property type="entry name" value="Aconitase"/>
    <property type="match status" value="1"/>
</dbReference>
<evidence type="ECO:0000256" key="1">
    <source>
        <dbReference type="ARBA" id="ARBA00000491"/>
    </source>
</evidence>
<dbReference type="InterPro" id="IPR004430">
    <property type="entry name" value="3-IsopropMal_deHydase_lsu"/>
</dbReference>
<feature type="domain" description="Aconitase/3-isopropylmalate dehydratase large subunit alpha/beta/alpha" evidence="18">
    <location>
        <begin position="7"/>
        <end position="465"/>
    </location>
</feature>
<dbReference type="FunFam" id="3.20.19.10:FF:000003">
    <property type="entry name" value="3-isopropylmalate dehydratase small subunit"/>
    <property type="match status" value="1"/>
</dbReference>
<dbReference type="NCBIfam" id="TIGR00170">
    <property type="entry name" value="leuC"/>
    <property type="match status" value="1"/>
</dbReference>
<dbReference type="HAMAP" id="MF_01031">
    <property type="entry name" value="LeuD_type1"/>
    <property type="match status" value="1"/>
</dbReference>
<comment type="pathway">
    <text evidence="4">Amino-acid biosynthesis; L-leucine biosynthesis; L-leucine from 3-methyl-2-oxobutanoate: step 2/4.</text>
</comment>
<evidence type="ECO:0000256" key="3">
    <source>
        <dbReference type="ARBA" id="ARBA00002695"/>
    </source>
</evidence>
<organism evidence="20 21">
    <name type="scientific">Trichoderma harzianum CBS 226.95</name>
    <dbReference type="NCBI Taxonomy" id="983964"/>
    <lineage>
        <taxon>Eukaryota</taxon>
        <taxon>Fungi</taxon>
        <taxon>Dikarya</taxon>
        <taxon>Ascomycota</taxon>
        <taxon>Pezizomycotina</taxon>
        <taxon>Sordariomycetes</taxon>
        <taxon>Hypocreomycetidae</taxon>
        <taxon>Hypocreales</taxon>
        <taxon>Hypocreaceae</taxon>
        <taxon>Trichoderma</taxon>
    </lineage>
</organism>
<evidence type="ECO:0000256" key="4">
    <source>
        <dbReference type="ARBA" id="ARBA00004729"/>
    </source>
</evidence>
<sequence>MGLTLYDKIYNAHLVDPTNTTAPLQYIDAHLIFEVPTPQAFDGLRRNKRSVRRPDLTLATVDHNVPTDDRSGYRDASSFLTEPAARKQVTLLEKNVAEHGIKYFGMSDRRQGIVHVVGPEQGLTLPGSVIFCGDSHTPTHGAVGALAISGSVTEIEHVLATQTVLQHKFKNFRVRVEGDLGPGVYSKDIILHLLSKIGTAGATGYIIEFCGSTIRNLSMEARMVLCNMSIEGGARTALVAPDEVTVEYLQGRPLVPSGEDWDKALTYWRTLQSDEDAHWDYTVDINAVDIVPSITWGTSPDDVIPITGTIPDPADLDGKDDIRAAAIRRSLKYMGLQANMRATDIQIDRVFIGSCTNSRIEDIRAAARVASGRTVAPRVYAMVVPGSGLVRKQAEREGLDTILKKAGFDWREPGCSMCLAMNPDKLAPGERCASTTNRNFEGRQGIGGRTHLLSPAMAAAAAITGHMTDVRELVATGNGSLSNTQLTLGGDKVMSAGAVTVQTEATSTNTLSQPVVDEAFPNRPAEESKISVDGIPKFDILSSVAAPFDMQNINTDLIIPGEFLKTVTRTGLGPSLFRELRYDPITIQEIPECVLNQEPWRHAQILVCTGANFGCGSSREHAVWALTDFGFRCVIAPSFASIFFNNAGKNGLLAIAIDDAKALGLVHAEAMAKRNVVVDLPNQEIRDSSGKRIVRFNVDPYTKHCLLNGLDDISSTLVSEDKIYAFETKQKATFPWLFNRIRKLQPPKRLGLDLPGAKDLLEW</sequence>
<dbReference type="GO" id="GO:0046872">
    <property type="term" value="F:metal ion binding"/>
    <property type="evidence" value="ECO:0007669"/>
    <property type="project" value="UniProtKB-KW"/>
</dbReference>
<dbReference type="STRING" id="983964.A0A2T3ZRA6"/>
<dbReference type="NCBIfam" id="NF002458">
    <property type="entry name" value="PRK01641.1"/>
    <property type="match status" value="1"/>
</dbReference>
<dbReference type="GO" id="GO:0003861">
    <property type="term" value="F:3-isopropylmalate dehydratase activity"/>
    <property type="evidence" value="ECO:0007669"/>
    <property type="project" value="UniProtKB-EC"/>
</dbReference>
<dbReference type="GO" id="GO:0051539">
    <property type="term" value="F:4 iron, 4 sulfur cluster binding"/>
    <property type="evidence" value="ECO:0007669"/>
    <property type="project" value="UniProtKB-KW"/>
</dbReference>
<dbReference type="InterPro" id="IPR033941">
    <property type="entry name" value="IPMI_cat"/>
</dbReference>
<dbReference type="CDD" id="cd01577">
    <property type="entry name" value="IPMI_Swivel"/>
    <property type="match status" value="1"/>
</dbReference>
<dbReference type="InterPro" id="IPR000573">
    <property type="entry name" value="AconitaseA/IPMdHydase_ssu_swvl"/>
</dbReference>
<dbReference type="InterPro" id="IPR015928">
    <property type="entry name" value="Aconitase/3IPM_dehydase_swvl"/>
</dbReference>
<evidence type="ECO:0000256" key="11">
    <source>
        <dbReference type="ARBA" id="ARBA00022723"/>
    </source>
</evidence>
<dbReference type="HAMAP" id="MF_01026">
    <property type="entry name" value="LeuC_type1"/>
    <property type="match status" value="1"/>
</dbReference>
<proteinExistence type="inferred from homology"/>
<dbReference type="EC" id="4.2.1.33" evidence="6"/>
<keyword evidence="13" id="KW-0411">Iron-sulfur</keyword>
<dbReference type="CDD" id="cd01583">
    <property type="entry name" value="IPMI"/>
    <property type="match status" value="1"/>
</dbReference>
<keyword evidence="15" id="KW-0100">Branched-chain amino acid biosynthesis</keyword>
<dbReference type="InterPro" id="IPR033940">
    <property type="entry name" value="IPMI_Swivel"/>
</dbReference>
<dbReference type="SUPFAM" id="SSF52016">
    <property type="entry name" value="LeuD/IlvD-like"/>
    <property type="match status" value="1"/>
</dbReference>
<evidence type="ECO:0000256" key="10">
    <source>
        <dbReference type="ARBA" id="ARBA00022605"/>
    </source>
</evidence>
<dbReference type="InterPro" id="IPR004431">
    <property type="entry name" value="3-IsopropMal_deHydase_ssu"/>
</dbReference>
<evidence type="ECO:0000256" key="13">
    <source>
        <dbReference type="ARBA" id="ARBA00023014"/>
    </source>
</evidence>
<comment type="catalytic activity">
    <reaction evidence="1">
        <text>(2R,3S)-3-isopropylmalate = (2S)-2-isopropylmalate</text>
        <dbReference type="Rhea" id="RHEA:32287"/>
        <dbReference type="ChEBI" id="CHEBI:1178"/>
        <dbReference type="ChEBI" id="CHEBI:35121"/>
        <dbReference type="EC" id="4.2.1.33"/>
    </reaction>
</comment>
<dbReference type="Gene3D" id="3.20.19.10">
    <property type="entry name" value="Aconitase, domain 4"/>
    <property type="match status" value="1"/>
</dbReference>
<dbReference type="PROSITE" id="PS01244">
    <property type="entry name" value="ACONITASE_2"/>
    <property type="match status" value="1"/>
</dbReference>
<dbReference type="Proteomes" id="UP000241690">
    <property type="component" value="Unassembled WGS sequence"/>
</dbReference>
<evidence type="ECO:0000256" key="9">
    <source>
        <dbReference type="ARBA" id="ARBA00022485"/>
    </source>
</evidence>
<evidence type="ECO:0000313" key="20">
    <source>
        <dbReference type="EMBL" id="PTB47337.1"/>
    </source>
</evidence>
<dbReference type="EMBL" id="KZ679755">
    <property type="protein sequence ID" value="PTB47337.1"/>
    <property type="molecule type" value="Genomic_DNA"/>
</dbReference>
<keyword evidence="21" id="KW-1185">Reference proteome</keyword>
<keyword evidence="9" id="KW-0004">4Fe-4S</keyword>
<dbReference type="PANTHER" id="PTHR43822:SF9">
    <property type="entry name" value="3-ISOPROPYLMALATE DEHYDRATASE"/>
    <property type="match status" value="1"/>
</dbReference>
<evidence type="ECO:0000256" key="5">
    <source>
        <dbReference type="ARBA" id="ARBA00007185"/>
    </source>
</evidence>
<dbReference type="PRINTS" id="PR00415">
    <property type="entry name" value="ACONITASE"/>
</dbReference>
<evidence type="ECO:0000256" key="6">
    <source>
        <dbReference type="ARBA" id="ARBA00011998"/>
    </source>
</evidence>
<dbReference type="InterPro" id="IPR036008">
    <property type="entry name" value="Aconitase_4Fe-4S_dom"/>
</dbReference>
<comment type="function">
    <text evidence="3">Catalyzes the isomerization between 2-isopropylmalate and 3-isopropylmalate, via the formation of 2-isopropylmaleate.</text>
</comment>
<dbReference type="NCBIfam" id="TIGR00171">
    <property type="entry name" value="leuD"/>
    <property type="match status" value="1"/>
</dbReference>
<feature type="domain" description="Aconitase A/isopropylmalate dehydratase small subunit swivel" evidence="19">
    <location>
        <begin position="537"/>
        <end position="658"/>
    </location>
</feature>
<comment type="cofactor">
    <cofactor evidence="2">
        <name>[4Fe-4S] cluster</name>
        <dbReference type="ChEBI" id="CHEBI:49883"/>
    </cofactor>
</comment>
<dbReference type="GO" id="GO:0009316">
    <property type="term" value="C:3-isopropylmalate dehydratase complex"/>
    <property type="evidence" value="ECO:0007669"/>
    <property type="project" value="InterPro"/>
</dbReference>
<dbReference type="AlphaFoldDB" id="A0A2T3ZRA6"/>
<evidence type="ECO:0000256" key="15">
    <source>
        <dbReference type="ARBA" id="ARBA00023304"/>
    </source>
</evidence>
<dbReference type="PANTHER" id="PTHR43822">
    <property type="entry name" value="HOMOACONITASE, MITOCHONDRIAL-RELATED"/>
    <property type="match status" value="1"/>
</dbReference>
<evidence type="ECO:0000259" key="19">
    <source>
        <dbReference type="Pfam" id="PF00694"/>
    </source>
</evidence>
<keyword evidence="10" id="KW-0028">Amino-acid biosynthesis</keyword>
<dbReference type="InterPro" id="IPR015931">
    <property type="entry name" value="Acnase/IPM_dHydase_lsu_aba_1/3"/>
</dbReference>
<keyword evidence="11" id="KW-0479">Metal-binding</keyword>
<evidence type="ECO:0000256" key="12">
    <source>
        <dbReference type="ARBA" id="ARBA00023004"/>
    </source>
</evidence>